<dbReference type="OMA" id="APQFNIF"/>
<dbReference type="GO" id="GO:0006605">
    <property type="term" value="P:protein targeting"/>
    <property type="evidence" value="ECO:0007669"/>
    <property type="project" value="UniProtKB-UniRule"/>
</dbReference>
<dbReference type="PANTHER" id="PTHR30065">
    <property type="entry name" value="FLAGELLAR BIOSYNTHETIC PROTEIN FLIR"/>
    <property type="match status" value="1"/>
</dbReference>
<evidence type="ECO:0000256" key="8">
    <source>
        <dbReference type="ARBA" id="ARBA00023143"/>
    </source>
</evidence>
<dbReference type="Pfam" id="PF01311">
    <property type="entry name" value="Bac_export_1"/>
    <property type="match status" value="1"/>
</dbReference>
<dbReference type="AlphaFoldDB" id="A0A095W4X6"/>
<keyword evidence="8 9" id="KW-0975">Bacterial flagellum</keyword>
<evidence type="ECO:0000256" key="6">
    <source>
        <dbReference type="ARBA" id="ARBA00022989"/>
    </source>
</evidence>
<dbReference type="InterPro" id="IPR002010">
    <property type="entry name" value="T3SS_IM_R"/>
</dbReference>
<keyword evidence="7 9" id="KW-0472">Membrane</keyword>
<keyword evidence="10" id="KW-0282">Flagellum</keyword>
<dbReference type="GO" id="GO:0009425">
    <property type="term" value="C:bacterial-type flagellum basal body"/>
    <property type="evidence" value="ECO:0007669"/>
    <property type="project" value="UniProtKB-SubCell"/>
</dbReference>
<proteinExistence type="inferred from homology"/>
<evidence type="ECO:0000313" key="10">
    <source>
        <dbReference type="EMBL" id="PEH36561.1"/>
    </source>
</evidence>
<keyword evidence="4 9" id="KW-1003">Cell membrane</keyword>
<comment type="caution">
    <text evidence="10">The sequence shown here is derived from an EMBL/GenBank/DDBJ whole genome shotgun (WGS) entry which is preliminary data.</text>
</comment>
<dbReference type="PRINTS" id="PR00953">
    <property type="entry name" value="TYPE3IMRPROT"/>
</dbReference>
<evidence type="ECO:0000256" key="3">
    <source>
        <dbReference type="ARBA" id="ARBA00021717"/>
    </source>
</evidence>
<evidence type="ECO:0000256" key="4">
    <source>
        <dbReference type="ARBA" id="ARBA00022475"/>
    </source>
</evidence>
<keyword evidence="5 9" id="KW-0812">Transmembrane</keyword>
<keyword evidence="10" id="KW-0969">Cilium</keyword>
<feature type="transmembrane region" description="Helical" evidence="9">
    <location>
        <begin position="128"/>
        <end position="151"/>
    </location>
</feature>
<name>A0A095W4X6_BURGA</name>
<protein>
    <recommendedName>
        <fullName evidence="3 9">Flagellar biosynthetic protein FliR</fullName>
    </recommendedName>
</protein>
<reference evidence="11" key="1">
    <citation type="submission" date="2017-09" db="EMBL/GenBank/DDBJ databases">
        <title>FDA dAtabase for Regulatory Grade micrObial Sequences (FDA-ARGOS): Supporting development and validation of Infectious Disease Dx tests.</title>
        <authorList>
            <person name="Minogue T."/>
            <person name="Wolcott M."/>
            <person name="Wasieloski L."/>
            <person name="Aguilar W."/>
            <person name="Moore D."/>
            <person name="Tallon L."/>
            <person name="Sadzewicz L."/>
            <person name="Ott S."/>
            <person name="Zhao X."/>
            <person name="Nagaraj S."/>
            <person name="Vavikolanu K."/>
            <person name="Aluvathingal J."/>
            <person name="Nadendla S."/>
            <person name="Sichtig H."/>
        </authorList>
    </citation>
    <scope>NUCLEOTIDE SEQUENCE [LARGE SCALE GENOMIC DNA]</scope>
    <source>
        <strain evidence="11">FDAARGOS_390</strain>
    </source>
</reference>
<dbReference type="GO" id="GO:0005886">
    <property type="term" value="C:plasma membrane"/>
    <property type="evidence" value="ECO:0007669"/>
    <property type="project" value="UniProtKB-SubCell"/>
</dbReference>
<feature type="transmembrane region" description="Helical" evidence="9">
    <location>
        <begin position="213"/>
        <end position="233"/>
    </location>
</feature>
<dbReference type="EMBL" id="PDDY01000004">
    <property type="protein sequence ID" value="PEH36561.1"/>
    <property type="molecule type" value="Genomic_DNA"/>
</dbReference>
<evidence type="ECO:0000256" key="1">
    <source>
        <dbReference type="ARBA" id="ARBA00002578"/>
    </source>
</evidence>
<dbReference type="GeneID" id="66455926"/>
<keyword evidence="10" id="KW-0966">Cell projection</keyword>
<feature type="transmembrane region" description="Helical" evidence="9">
    <location>
        <begin position="12"/>
        <end position="33"/>
    </location>
</feature>
<comment type="subcellular location">
    <subcellularLocation>
        <location evidence="9">Cell membrane</location>
        <topology evidence="9">Multi-pass membrane protein</topology>
    </subcellularLocation>
    <subcellularLocation>
        <location evidence="9">Bacterial flagellum basal body</location>
    </subcellularLocation>
</comment>
<gene>
    <name evidence="10" type="primary">fliR</name>
    <name evidence="10" type="ORF">CRM94_18160</name>
</gene>
<keyword evidence="6 9" id="KW-1133">Transmembrane helix</keyword>
<sequence length="259" mass="27464">MFTVTYAQLNVWLTAFLWPFVRILALVATAPLIGHASVPARVKIGVSALVSIAVAPALGPLPQATVFSAEGIWILVNQFLIGAALGFTMQIVFAVVEAAGDYIGLQMGLGFASFFDPHSGNTPMLGRVLNAFAMLAFIAFDGHLQLIAALVQSFDIVPISSNLLRAAGWRIVAGAGINVFSMGLLLALPVVAALLISNLALGILNRAAPQIGIFQVGFPVLMLVGLLLVQLMIPNLMPFFSHLFDDGYEMMGRVAAGFR</sequence>
<feature type="transmembrane region" description="Helical" evidence="9">
    <location>
        <begin position="40"/>
        <end position="59"/>
    </location>
</feature>
<dbReference type="GO" id="GO:0044780">
    <property type="term" value="P:bacterial-type flagellum assembly"/>
    <property type="evidence" value="ECO:0007669"/>
    <property type="project" value="UniProtKB-UniRule"/>
</dbReference>
<dbReference type="NCBIfam" id="TIGR01400">
    <property type="entry name" value="fliR"/>
    <property type="match status" value="1"/>
</dbReference>
<accession>A0A095W4X6</accession>
<dbReference type="RefSeq" id="WP_013696109.1">
    <property type="nucleotide sequence ID" value="NZ_CADEPO010000001.1"/>
</dbReference>
<evidence type="ECO:0000256" key="7">
    <source>
        <dbReference type="ARBA" id="ARBA00023136"/>
    </source>
</evidence>
<comment type="function">
    <text evidence="1 9">Role in flagellar biosynthesis.</text>
</comment>
<evidence type="ECO:0000313" key="11">
    <source>
        <dbReference type="Proteomes" id="UP000220629"/>
    </source>
</evidence>
<evidence type="ECO:0000256" key="2">
    <source>
        <dbReference type="ARBA" id="ARBA00009772"/>
    </source>
</evidence>
<dbReference type="PANTHER" id="PTHR30065:SF8">
    <property type="entry name" value="FLAGELLAR BIOSYNTHETIC PROTEIN FLIR"/>
    <property type="match status" value="1"/>
</dbReference>
<feature type="transmembrane region" description="Helical" evidence="9">
    <location>
        <begin position="171"/>
        <end position="201"/>
    </location>
</feature>
<comment type="similarity">
    <text evidence="2 9">Belongs to the FliR/MopE/SpaR family.</text>
</comment>
<evidence type="ECO:0000256" key="9">
    <source>
        <dbReference type="RuleBase" id="RU362071"/>
    </source>
</evidence>
<dbReference type="InterPro" id="IPR006303">
    <property type="entry name" value="FliR"/>
</dbReference>
<dbReference type="Proteomes" id="UP000220629">
    <property type="component" value="Unassembled WGS sequence"/>
</dbReference>
<evidence type="ECO:0000256" key="5">
    <source>
        <dbReference type="ARBA" id="ARBA00022692"/>
    </source>
</evidence>
<organism evidence="10 11">
    <name type="scientific">Burkholderia gladioli</name>
    <name type="common">Pseudomonas marginata</name>
    <name type="synonym">Phytomonas marginata</name>
    <dbReference type="NCBI Taxonomy" id="28095"/>
    <lineage>
        <taxon>Bacteria</taxon>
        <taxon>Pseudomonadati</taxon>
        <taxon>Pseudomonadota</taxon>
        <taxon>Betaproteobacteria</taxon>
        <taxon>Burkholderiales</taxon>
        <taxon>Burkholderiaceae</taxon>
        <taxon>Burkholderia</taxon>
    </lineage>
</organism>
<feature type="transmembrane region" description="Helical" evidence="9">
    <location>
        <begin position="71"/>
        <end position="96"/>
    </location>
</feature>